<evidence type="ECO:0000256" key="9">
    <source>
        <dbReference type="ARBA" id="ARBA00023167"/>
    </source>
</evidence>
<evidence type="ECO:0000313" key="14">
    <source>
        <dbReference type="Proteomes" id="UP001272515"/>
    </source>
</evidence>
<keyword evidence="7 12" id="KW-0560">Oxidoreductase</keyword>
<proteinExistence type="inferred from homology"/>
<dbReference type="InterPro" id="IPR003171">
    <property type="entry name" value="Mehydrof_redctse-like"/>
</dbReference>
<evidence type="ECO:0000256" key="10">
    <source>
        <dbReference type="ARBA" id="ARBA00034478"/>
    </source>
</evidence>
<comment type="catalytic activity">
    <reaction evidence="11">
        <text>(6S)-5-methyl-5,6,7,8-tetrahydrofolate + NAD(+) = (6R)-5,10-methylene-5,6,7,8-tetrahydrofolate + NADH + H(+)</text>
        <dbReference type="Rhea" id="RHEA:19821"/>
        <dbReference type="ChEBI" id="CHEBI:15378"/>
        <dbReference type="ChEBI" id="CHEBI:15636"/>
        <dbReference type="ChEBI" id="CHEBI:18608"/>
        <dbReference type="ChEBI" id="CHEBI:57540"/>
        <dbReference type="ChEBI" id="CHEBI:57945"/>
        <dbReference type="EC" id="1.5.1.54"/>
    </reaction>
    <physiologicalReaction direction="right-to-left" evidence="11">
        <dbReference type="Rhea" id="RHEA:19823"/>
    </physiologicalReaction>
</comment>
<dbReference type="Gene3D" id="3.20.20.220">
    <property type="match status" value="1"/>
</dbReference>
<dbReference type="PANTHER" id="PTHR45754:SF3">
    <property type="entry name" value="METHYLENETETRAHYDROFOLATE REDUCTASE (NADPH)"/>
    <property type="match status" value="1"/>
</dbReference>
<keyword evidence="6 12" id="KW-0274">FAD</keyword>
<evidence type="ECO:0000256" key="12">
    <source>
        <dbReference type="RuleBase" id="RU003862"/>
    </source>
</evidence>
<evidence type="ECO:0000256" key="2">
    <source>
        <dbReference type="ARBA" id="ARBA00004777"/>
    </source>
</evidence>
<protein>
    <recommendedName>
        <fullName evidence="12">Methylenetetrahydrofolate reductase</fullName>
        <ecNumber evidence="12">1.5.1.54</ecNumber>
    </recommendedName>
</protein>
<name>A0ABU3Z8H7_9FIRM</name>
<gene>
    <name evidence="13" type="primary">metF</name>
    <name evidence="13" type="ORF">RVY80_03975</name>
</gene>
<dbReference type="InterPro" id="IPR029041">
    <property type="entry name" value="FAD-linked_oxidoreductase-like"/>
</dbReference>
<dbReference type="RefSeq" id="WP_295189498.1">
    <property type="nucleotide sequence ID" value="NZ_JAWJZA010000002.1"/>
</dbReference>
<keyword evidence="5 12" id="KW-0285">Flavoprotein</keyword>
<organism evidence="13 14">
    <name type="scientific">Veillonella absiana</name>
    <dbReference type="NCBI Taxonomy" id="3079305"/>
    <lineage>
        <taxon>Bacteria</taxon>
        <taxon>Bacillati</taxon>
        <taxon>Bacillota</taxon>
        <taxon>Negativicutes</taxon>
        <taxon>Veillonellales</taxon>
        <taxon>Veillonellaceae</taxon>
        <taxon>Veillonella</taxon>
    </lineage>
</organism>
<evidence type="ECO:0000313" key="13">
    <source>
        <dbReference type="EMBL" id="MDV5088006.1"/>
    </source>
</evidence>
<evidence type="ECO:0000256" key="1">
    <source>
        <dbReference type="ARBA" id="ARBA00001974"/>
    </source>
</evidence>
<evidence type="ECO:0000256" key="8">
    <source>
        <dbReference type="ARBA" id="ARBA00023027"/>
    </source>
</evidence>
<dbReference type="EC" id="1.5.1.54" evidence="12"/>
<comment type="similarity">
    <text evidence="3 12">Belongs to the methylenetetrahydrofolate reductase family.</text>
</comment>
<comment type="pathway">
    <text evidence="10">Amino-acid biosynthesis; L-methionine biosynthesis via de novo pathway.</text>
</comment>
<dbReference type="SUPFAM" id="SSF51730">
    <property type="entry name" value="FAD-linked oxidoreductase"/>
    <property type="match status" value="1"/>
</dbReference>
<dbReference type="Proteomes" id="UP001272515">
    <property type="component" value="Unassembled WGS sequence"/>
</dbReference>
<keyword evidence="9" id="KW-0486">Methionine biosynthesis</keyword>
<dbReference type="NCBIfam" id="TIGR00676">
    <property type="entry name" value="fadh2"/>
    <property type="match status" value="1"/>
</dbReference>
<keyword evidence="4" id="KW-0028">Amino-acid biosynthesis</keyword>
<dbReference type="Pfam" id="PF02219">
    <property type="entry name" value="MTHFR"/>
    <property type="match status" value="1"/>
</dbReference>
<comment type="caution">
    <text evidence="13">The sequence shown here is derived from an EMBL/GenBank/DDBJ whole genome shotgun (WGS) entry which is preliminary data.</text>
</comment>
<evidence type="ECO:0000256" key="3">
    <source>
        <dbReference type="ARBA" id="ARBA00006743"/>
    </source>
</evidence>
<evidence type="ECO:0000256" key="5">
    <source>
        <dbReference type="ARBA" id="ARBA00022630"/>
    </source>
</evidence>
<evidence type="ECO:0000256" key="7">
    <source>
        <dbReference type="ARBA" id="ARBA00023002"/>
    </source>
</evidence>
<dbReference type="PANTHER" id="PTHR45754">
    <property type="entry name" value="METHYLENETETRAHYDROFOLATE REDUCTASE"/>
    <property type="match status" value="1"/>
</dbReference>
<accession>A0ABU3Z8H7</accession>
<evidence type="ECO:0000256" key="6">
    <source>
        <dbReference type="ARBA" id="ARBA00022827"/>
    </source>
</evidence>
<evidence type="ECO:0000256" key="11">
    <source>
        <dbReference type="ARBA" id="ARBA00048628"/>
    </source>
</evidence>
<dbReference type="EMBL" id="JAWJZB010000004">
    <property type="protein sequence ID" value="MDV5088006.1"/>
    <property type="molecule type" value="Genomic_DNA"/>
</dbReference>
<reference evidence="13 14" key="1">
    <citation type="submission" date="2023-10" db="EMBL/GenBank/DDBJ databases">
        <title>Veillonella sp. nov., isolated from a pig farm feces dump.</title>
        <authorList>
            <person name="Chang Y.-H."/>
        </authorList>
    </citation>
    <scope>NUCLEOTIDE SEQUENCE [LARGE SCALE GENOMIC DNA]</scope>
    <source>
        <strain evidence="13 14">YH-vei2233</strain>
    </source>
</reference>
<dbReference type="CDD" id="cd00537">
    <property type="entry name" value="MTHFR"/>
    <property type="match status" value="1"/>
</dbReference>
<dbReference type="GO" id="GO:0004489">
    <property type="term" value="F:methylenetetrahydrofolate reductase [NAD(P)H] activity"/>
    <property type="evidence" value="ECO:0007669"/>
    <property type="project" value="UniProtKB-EC"/>
</dbReference>
<comment type="cofactor">
    <cofactor evidence="1 12">
        <name>FAD</name>
        <dbReference type="ChEBI" id="CHEBI:57692"/>
    </cofactor>
</comment>
<evidence type="ECO:0000256" key="4">
    <source>
        <dbReference type="ARBA" id="ARBA00022605"/>
    </source>
</evidence>
<comment type="pathway">
    <text evidence="2 12">One-carbon metabolism; tetrahydrofolate interconversion.</text>
</comment>
<keyword evidence="8" id="KW-0520">NAD</keyword>
<sequence length="287" mass="32419">MTTTNPLRKTTLSYEVFPPKTQVGEDNLFQVLQDLKDLEADSISVTYSTKNNNVADTTTKIAEHVQNNLCIPAIAHLPAIYLTKQDVSNIVTRLDESGINKILALRGDRLPDMEPVNDFTYASDLVTYIKKIAPHFEITGACYPEIHPEAASAVDDIKNLKKKVDAGCDELITQLFFDNDIFLDFQEKCRIAGIDVPIIPGIMPITNQRQAMRLVSMNETKLPRKFKAILNKYEHNPEALREAGLAYAIDQIVDLVTQDVPGIHLYIMNRSETAKYIHNATKWLFRE</sequence>
<keyword evidence="14" id="KW-1185">Reference proteome</keyword>
<dbReference type="InterPro" id="IPR004620">
    <property type="entry name" value="MTHF_reductase_bac"/>
</dbReference>